<evidence type="ECO:0000256" key="1">
    <source>
        <dbReference type="SAM" id="SignalP"/>
    </source>
</evidence>
<evidence type="ECO:0000313" key="3">
    <source>
        <dbReference type="Proteomes" id="UP000886998"/>
    </source>
</evidence>
<reference evidence="2" key="1">
    <citation type="submission" date="2020-08" db="EMBL/GenBank/DDBJ databases">
        <title>Multicomponent nature underlies the extraordinary mechanical properties of spider dragline silk.</title>
        <authorList>
            <person name="Kono N."/>
            <person name="Nakamura H."/>
            <person name="Mori M."/>
            <person name="Yoshida Y."/>
            <person name="Ohtoshi R."/>
            <person name="Malay A.D."/>
            <person name="Moran D.A.P."/>
            <person name="Tomita M."/>
            <person name="Numata K."/>
            <person name="Arakawa K."/>
        </authorList>
    </citation>
    <scope>NUCLEOTIDE SEQUENCE</scope>
</reference>
<organism evidence="2 3">
    <name type="scientific">Trichonephila inaurata madagascariensis</name>
    <dbReference type="NCBI Taxonomy" id="2747483"/>
    <lineage>
        <taxon>Eukaryota</taxon>
        <taxon>Metazoa</taxon>
        <taxon>Ecdysozoa</taxon>
        <taxon>Arthropoda</taxon>
        <taxon>Chelicerata</taxon>
        <taxon>Arachnida</taxon>
        <taxon>Araneae</taxon>
        <taxon>Araneomorphae</taxon>
        <taxon>Entelegynae</taxon>
        <taxon>Araneoidea</taxon>
        <taxon>Nephilidae</taxon>
        <taxon>Trichonephila</taxon>
        <taxon>Trichonephila inaurata</taxon>
    </lineage>
</organism>
<dbReference type="AlphaFoldDB" id="A0A8X6X9T0"/>
<dbReference type="Proteomes" id="UP000886998">
    <property type="component" value="Unassembled WGS sequence"/>
</dbReference>
<feature type="chain" id="PRO_5036458154" evidence="1">
    <location>
        <begin position="22"/>
        <end position="477"/>
    </location>
</feature>
<accession>A0A8X6X9T0</accession>
<protein>
    <submittedName>
        <fullName evidence="2">Uncharacterized protein</fullName>
    </submittedName>
</protein>
<proteinExistence type="predicted"/>
<dbReference type="EMBL" id="BMAV01006677">
    <property type="protein sequence ID" value="GFY48865.1"/>
    <property type="molecule type" value="Genomic_DNA"/>
</dbReference>
<evidence type="ECO:0000313" key="2">
    <source>
        <dbReference type="EMBL" id="GFY48865.1"/>
    </source>
</evidence>
<keyword evidence="3" id="KW-1185">Reference proteome</keyword>
<name>A0A8X6X9T0_9ARAC</name>
<sequence length="477" mass="56240">MKIGFFILLTIFWLLIPMSEMDPIEDFMRNTLKKIMTCPINDEDYFVQQPVAALSPARYMQLVALVRKDSKELSCGKMRSVSFEINDPRTWNFCAMGVCLSEECVCFQNFKSDKCNKFHGNCWLFYCFLVGCELDLPSLHCGCDSSLYGKTVTSGIYFYDEGLDINYRPPPNDFITIDEIETPIIRETFSGTYEVIGGNNRRTLVTNASSRSYRRKKLPDIKQDKYFLRRSDQLHSVEFPSIHNAVPQHRAQGNRFKYSQQSYFKNNDHESPESRYYQEKDVNSVQNPELLDLYNENNNYEENQYRPNRHSYEESFEGKSQNSRNIFSNYKNLRNKYSNRDFIGRNRQVYDIEPAPFNKRRKFRSRNMPFPNHISNNDFIKSPIVTNDWEQVNTYIEPRSFSKFERTSRGIIRNRENFYEQQFGRHIRSELSTLKALWSDSEEDIEVKTTSKGSFKLEHPPPPPPLPQIKAKIKVCY</sequence>
<gene>
    <name evidence="2" type="primary">AVEN_175987_1</name>
    <name evidence="2" type="ORF">TNIN_494021</name>
</gene>
<dbReference type="OrthoDB" id="6426360at2759"/>
<keyword evidence="1" id="KW-0732">Signal</keyword>
<feature type="signal peptide" evidence="1">
    <location>
        <begin position="1"/>
        <end position="21"/>
    </location>
</feature>
<comment type="caution">
    <text evidence="2">The sequence shown here is derived from an EMBL/GenBank/DDBJ whole genome shotgun (WGS) entry which is preliminary data.</text>
</comment>